<proteinExistence type="predicted"/>
<dbReference type="EMBL" id="CAEZVY010000143">
    <property type="protein sequence ID" value="CAB4650688.1"/>
    <property type="molecule type" value="Genomic_DNA"/>
</dbReference>
<organism evidence="1">
    <name type="scientific">freshwater metagenome</name>
    <dbReference type="NCBI Taxonomy" id="449393"/>
    <lineage>
        <taxon>unclassified sequences</taxon>
        <taxon>metagenomes</taxon>
        <taxon>ecological metagenomes</taxon>
    </lineage>
</organism>
<gene>
    <name evidence="1" type="ORF">UFOPK2158_01178</name>
</gene>
<reference evidence="1" key="1">
    <citation type="submission" date="2020-05" db="EMBL/GenBank/DDBJ databases">
        <authorList>
            <person name="Chiriac C."/>
            <person name="Salcher M."/>
            <person name="Ghai R."/>
            <person name="Kavagutti S V."/>
        </authorList>
    </citation>
    <scope>NUCLEOTIDE SEQUENCE</scope>
</reference>
<name>A0A6J6KNZ0_9ZZZZ</name>
<accession>A0A6J6KNZ0</accession>
<evidence type="ECO:0000313" key="1">
    <source>
        <dbReference type="EMBL" id="CAB4650688.1"/>
    </source>
</evidence>
<dbReference type="AlphaFoldDB" id="A0A6J6KNZ0"/>
<sequence>MGFEYPGNEMALGVSGVGERDPRKFTIYDVRNLDDQLRRPSELYDVFWDVKHSEGS</sequence>
<protein>
    <submittedName>
        <fullName evidence="1">Unannotated protein</fullName>
    </submittedName>
</protein>